<dbReference type="InterPro" id="IPR036259">
    <property type="entry name" value="MFS_trans_sf"/>
</dbReference>
<protein>
    <submittedName>
        <fullName evidence="8">MFS transporter</fullName>
    </submittedName>
</protein>
<dbReference type="PANTHER" id="PTHR43385:SF1">
    <property type="entry name" value="RIBOFLAVIN TRANSPORTER RIBJ"/>
    <property type="match status" value="1"/>
</dbReference>
<feature type="transmembrane region" description="Helical" evidence="6">
    <location>
        <begin position="24"/>
        <end position="52"/>
    </location>
</feature>
<sequence>MTTTADRAAAPARGGGTAASDRRLIAVLAITATVGYGVLFYTFSVVVAPIAADLHTTTTTVTGAYTLSVLVAAAVAVPVGRYLDRRPARGLMTVTAALGSAAVAGLSRATALWQVYAAFVLIGIAAAASLYEAGFTVVVHQLGAARRAGAVLTITIVGGLASTIFIPATGWLNHAYGWRTALIILAGLHAAITITGHALAIPATAPAAAARGHDTPPPARITRRLLRDRGFWLLIVAFVAHGAATSAVSVHLVSYLTHIGHPATTAATIAGMLGALSVTGRIAATAATRRWQITTTTAAVFALQATAAAALPWLGATVAGAVTCVAAFGLGFGVGTIARPAIVVQRYGATDYGTISGTLTVPLTLAKAAAPLAAAGLSANVLMATVALLCLAGALALRLPTPMTAVVGDASRPGPAPEDG</sequence>
<evidence type="ECO:0000256" key="5">
    <source>
        <dbReference type="ARBA" id="ARBA00023136"/>
    </source>
</evidence>
<evidence type="ECO:0000256" key="6">
    <source>
        <dbReference type="SAM" id="Phobius"/>
    </source>
</evidence>
<organism evidence="8 9">
    <name type="scientific">Catellatospora bangladeshensis</name>
    <dbReference type="NCBI Taxonomy" id="310355"/>
    <lineage>
        <taxon>Bacteria</taxon>
        <taxon>Bacillati</taxon>
        <taxon>Actinomycetota</taxon>
        <taxon>Actinomycetes</taxon>
        <taxon>Micromonosporales</taxon>
        <taxon>Micromonosporaceae</taxon>
        <taxon>Catellatospora</taxon>
    </lineage>
</organism>
<dbReference type="EMBL" id="BONF01000018">
    <property type="protein sequence ID" value="GIF82113.1"/>
    <property type="molecule type" value="Genomic_DNA"/>
</dbReference>
<comment type="caution">
    <text evidence="8">The sequence shown here is derived from an EMBL/GenBank/DDBJ whole genome shotgun (WGS) entry which is preliminary data.</text>
</comment>
<keyword evidence="2" id="KW-0813">Transport</keyword>
<evidence type="ECO:0000259" key="7">
    <source>
        <dbReference type="PROSITE" id="PS50850"/>
    </source>
</evidence>
<feature type="domain" description="Major facilitator superfamily (MFS) profile" evidence="7">
    <location>
        <begin position="23"/>
        <end position="405"/>
    </location>
</feature>
<feature type="transmembrane region" description="Helical" evidence="6">
    <location>
        <begin position="115"/>
        <end position="139"/>
    </location>
</feature>
<gene>
    <name evidence="8" type="ORF">Cba03nite_34620</name>
</gene>
<evidence type="ECO:0000313" key="9">
    <source>
        <dbReference type="Proteomes" id="UP000601223"/>
    </source>
</evidence>
<feature type="transmembrane region" description="Helical" evidence="6">
    <location>
        <begin position="151"/>
        <end position="172"/>
    </location>
</feature>
<dbReference type="Gene3D" id="1.20.1250.20">
    <property type="entry name" value="MFS general substrate transporter like domains"/>
    <property type="match status" value="1"/>
</dbReference>
<keyword evidence="9" id="KW-1185">Reference proteome</keyword>
<feature type="transmembrane region" description="Helical" evidence="6">
    <location>
        <begin position="372"/>
        <end position="397"/>
    </location>
</feature>
<feature type="transmembrane region" description="Helical" evidence="6">
    <location>
        <begin position="64"/>
        <end position="83"/>
    </location>
</feature>
<evidence type="ECO:0000256" key="1">
    <source>
        <dbReference type="ARBA" id="ARBA00004651"/>
    </source>
</evidence>
<dbReference type="GO" id="GO:0022857">
    <property type="term" value="F:transmembrane transporter activity"/>
    <property type="evidence" value="ECO:0007669"/>
    <property type="project" value="InterPro"/>
</dbReference>
<keyword evidence="5 6" id="KW-0472">Membrane</keyword>
<feature type="transmembrane region" description="Helical" evidence="6">
    <location>
        <begin position="317"/>
        <end position="338"/>
    </location>
</feature>
<evidence type="ECO:0000313" key="8">
    <source>
        <dbReference type="EMBL" id="GIF82113.1"/>
    </source>
</evidence>
<dbReference type="AlphaFoldDB" id="A0A8J3JNS9"/>
<feature type="transmembrane region" description="Helical" evidence="6">
    <location>
        <begin position="259"/>
        <end position="279"/>
    </location>
</feature>
<evidence type="ECO:0000256" key="3">
    <source>
        <dbReference type="ARBA" id="ARBA00022692"/>
    </source>
</evidence>
<dbReference type="RefSeq" id="WP_239125809.1">
    <property type="nucleotide sequence ID" value="NZ_BONF01000018.1"/>
</dbReference>
<dbReference type="PANTHER" id="PTHR43385">
    <property type="entry name" value="RIBOFLAVIN TRANSPORTER RIBJ"/>
    <property type="match status" value="1"/>
</dbReference>
<reference evidence="8 9" key="1">
    <citation type="submission" date="2021-01" db="EMBL/GenBank/DDBJ databases">
        <title>Whole genome shotgun sequence of Catellatospora bangladeshensis NBRC 107357.</title>
        <authorList>
            <person name="Komaki H."/>
            <person name="Tamura T."/>
        </authorList>
    </citation>
    <scope>NUCLEOTIDE SEQUENCE [LARGE SCALE GENOMIC DNA]</scope>
    <source>
        <strain evidence="8 9">NBRC 107357</strain>
    </source>
</reference>
<dbReference type="InterPro" id="IPR011701">
    <property type="entry name" value="MFS"/>
</dbReference>
<dbReference type="InterPro" id="IPR052983">
    <property type="entry name" value="MFS_Riboflavin_Transporter"/>
</dbReference>
<keyword evidence="4 6" id="KW-1133">Transmembrane helix</keyword>
<feature type="transmembrane region" description="Helical" evidence="6">
    <location>
        <begin position="178"/>
        <end position="201"/>
    </location>
</feature>
<comment type="subcellular location">
    <subcellularLocation>
        <location evidence="1">Cell membrane</location>
        <topology evidence="1">Multi-pass membrane protein</topology>
    </subcellularLocation>
</comment>
<keyword evidence="3 6" id="KW-0812">Transmembrane</keyword>
<dbReference type="GO" id="GO:0005886">
    <property type="term" value="C:plasma membrane"/>
    <property type="evidence" value="ECO:0007669"/>
    <property type="project" value="UniProtKB-SubCell"/>
</dbReference>
<evidence type="ECO:0000256" key="4">
    <source>
        <dbReference type="ARBA" id="ARBA00022989"/>
    </source>
</evidence>
<feature type="transmembrane region" description="Helical" evidence="6">
    <location>
        <begin position="230"/>
        <end position="253"/>
    </location>
</feature>
<feature type="transmembrane region" description="Helical" evidence="6">
    <location>
        <begin position="90"/>
        <end position="109"/>
    </location>
</feature>
<dbReference type="PROSITE" id="PS50850">
    <property type="entry name" value="MFS"/>
    <property type="match status" value="1"/>
</dbReference>
<dbReference type="InterPro" id="IPR020846">
    <property type="entry name" value="MFS_dom"/>
</dbReference>
<dbReference type="Proteomes" id="UP000601223">
    <property type="component" value="Unassembled WGS sequence"/>
</dbReference>
<feature type="transmembrane region" description="Helical" evidence="6">
    <location>
        <begin position="291"/>
        <end position="311"/>
    </location>
</feature>
<evidence type="ECO:0000256" key="2">
    <source>
        <dbReference type="ARBA" id="ARBA00022448"/>
    </source>
</evidence>
<accession>A0A8J3JNS9</accession>
<dbReference type="Pfam" id="PF07690">
    <property type="entry name" value="MFS_1"/>
    <property type="match status" value="1"/>
</dbReference>
<name>A0A8J3JNS9_9ACTN</name>
<proteinExistence type="predicted"/>
<dbReference type="SUPFAM" id="SSF103473">
    <property type="entry name" value="MFS general substrate transporter"/>
    <property type="match status" value="1"/>
</dbReference>